<feature type="domain" description="Thiolase N-terminal" evidence="5">
    <location>
        <begin position="4"/>
        <end position="256"/>
    </location>
</feature>
<dbReference type="CDD" id="cd00751">
    <property type="entry name" value="thiolase"/>
    <property type="match status" value="1"/>
</dbReference>
<dbReference type="InterPro" id="IPR020613">
    <property type="entry name" value="Thiolase_CS"/>
</dbReference>
<comment type="similarity">
    <text evidence="1">Belongs to the thiolase-like superfamily. Thiolase family.</text>
</comment>
<dbReference type="NCBIfam" id="TIGR01930">
    <property type="entry name" value="AcCoA-C-Actrans"/>
    <property type="match status" value="1"/>
</dbReference>
<dbReference type="InterPro" id="IPR002155">
    <property type="entry name" value="Thiolase"/>
</dbReference>
<dbReference type="InterPro" id="IPR020610">
    <property type="entry name" value="Thiolase_AS"/>
</dbReference>
<dbReference type="InterPro" id="IPR016039">
    <property type="entry name" value="Thiolase-like"/>
</dbReference>
<evidence type="ECO:0000256" key="1">
    <source>
        <dbReference type="ARBA" id="ARBA00010982"/>
    </source>
</evidence>
<evidence type="ECO:0000313" key="8">
    <source>
        <dbReference type="Proteomes" id="UP000809243"/>
    </source>
</evidence>
<dbReference type="Proteomes" id="UP000809243">
    <property type="component" value="Unassembled WGS sequence"/>
</dbReference>
<dbReference type="EMBL" id="JAFGDB010000060">
    <property type="protein sequence ID" value="MBN2067515.1"/>
    <property type="molecule type" value="Genomic_DNA"/>
</dbReference>
<dbReference type="SUPFAM" id="SSF53901">
    <property type="entry name" value="Thiolase-like"/>
    <property type="match status" value="2"/>
</dbReference>
<comment type="caution">
    <text evidence="7">The sequence shown here is derived from an EMBL/GenBank/DDBJ whole genome shotgun (WGS) entry which is preliminary data.</text>
</comment>
<keyword evidence="4" id="KW-0012">Acyltransferase</keyword>
<feature type="domain" description="Thiolase C-terminal" evidence="6">
    <location>
        <begin position="264"/>
        <end position="385"/>
    </location>
</feature>
<dbReference type="PIRSF" id="PIRSF000429">
    <property type="entry name" value="Ac-CoA_Ac_transf"/>
    <property type="match status" value="1"/>
</dbReference>
<evidence type="ECO:0000313" key="7">
    <source>
        <dbReference type="EMBL" id="MBN2067515.1"/>
    </source>
</evidence>
<evidence type="ECO:0000259" key="5">
    <source>
        <dbReference type="Pfam" id="PF00108"/>
    </source>
</evidence>
<protein>
    <submittedName>
        <fullName evidence="7">Thiolase family protein</fullName>
    </submittedName>
</protein>
<dbReference type="InterPro" id="IPR020617">
    <property type="entry name" value="Thiolase_C"/>
</dbReference>
<dbReference type="Pfam" id="PF02803">
    <property type="entry name" value="Thiolase_C"/>
    <property type="match status" value="1"/>
</dbReference>
<name>A0A938YX94_9ARCH</name>
<evidence type="ECO:0000256" key="2">
    <source>
        <dbReference type="ARBA" id="ARBA00022679"/>
    </source>
</evidence>
<dbReference type="FunFam" id="3.40.47.10:FF:000010">
    <property type="entry name" value="Acetyl-CoA acetyltransferase (Thiolase)"/>
    <property type="match status" value="1"/>
</dbReference>
<dbReference type="GO" id="GO:0016747">
    <property type="term" value="F:acyltransferase activity, transferring groups other than amino-acyl groups"/>
    <property type="evidence" value="ECO:0007669"/>
    <property type="project" value="InterPro"/>
</dbReference>
<gene>
    <name evidence="7" type="ORF">JW744_03540</name>
</gene>
<accession>A0A938YX94</accession>
<evidence type="ECO:0000259" key="6">
    <source>
        <dbReference type="Pfam" id="PF02803"/>
    </source>
</evidence>
<dbReference type="GO" id="GO:0008299">
    <property type="term" value="P:isoprenoid biosynthetic process"/>
    <property type="evidence" value="ECO:0007669"/>
    <property type="project" value="UniProtKB-KW"/>
</dbReference>
<evidence type="ECO:0000256" key="4">
    <source>
        <dbReference type="ARBA" id="ARBA00023315"/>
    </source>
</evidence>
<organism evidence="7 8">
    <name type="scientific">Candidatus Iainarchaeum sp</name>
    <dbReference type="NCBI Taxonomy" id="3101447"/>
    <lineage>
        <taxon>Archaea</taxon>
        <taxon>Candidatus Iainarchaeota</taxon>
        <taxon>Candidatus Iainarchaeia</taxon>
        <taxon>Candidatus Iainarchaeales</taxon>
        <taxon>Candidatus Iainarchaeaceae</taxon>
        <taxon>Candidatus Iainarchaeum</taxon>
    </lineage>
</organism>
<dbReference type="Pfam" id="PF00108">
    <property type="entry name" value="Thiolase_N"/>
    <property type="match status" value="1"/>
</dbReference>
<dbReference type="PROSITE" id="PS00099">
    <property type="entry name" value="THIOLASE_3"/>
    <property type="match status" value="1"/>
</dbReference>
<dbReference type="InterPro" id="IPR020616">
    <property type="entry name" value="Thiolase_N"/>
</dbReference>
<dbReference type="PROSITE" id="PS00737">
    <property type="entry name" value="THIOLASE_2"/>
    <property type="match status" value="1"/>
</dbReference>
<dbReference type="PANTHER" id="PTHR18919">
    <property type="entry name" value="ACETYL-COA C-ACYLTRANSFERASE"/>
    <property type="match status" value="1"/>
</dbReference>
<keyword evidence="3" id="KW-0414">Isoprene biosynthesis</keyword>
<dbReference type="PANTHER" id="PTHR18919:SF107">
    <property type="entry name" value="ACETYL-COA ACETYLTRANSFERASE, CYTOSOLIC"/>
    <property type="match status" value="1"/>
</dbReference>
<sequence>MGTVIVNGFRTPLGKFLGKLAPVHAFDLGAAVIKQSVGESGLEKEAIDEVIMGNVLKAGLGQNPARKAALKAGLPEEIPSYTIDMVCGSGLKAVMLAAQQVELHTADFVVAGGFESMSNAPYLIEGFRKGKPLGDAKVIDSMLKDGLICPKNEQHVGLLSERLTERYKISREEQDMFALRSNRLAIESIEKGYFKDEIVPIEVDNEIIETDERPRKDSTLEKMLKLKPSFKENGCITAANASGLNDGAAALLITSSEKAGEKGLKPMAEITGFAQSAGSPSFFGLQPVQAVKKLLKKTGQTMADFDLVELNEAFAIQTLAVSKELEIPDEKLNVSGGAIALGHPIGTSGARILVTMVHNLHRLEKENGLVTICIGGGQALAMSVKKL</sequence>
<dbReference type="Gene3D" id="3.40.47.10">
    <property type="match status" value="2"/>
</dbReference>
<reference evidence="7" key="1">
    <citation type="submission" date="2021-01" db="EMBL/GenBank/DDBJ databases">
        <title>Active Sulfur Cycling in an Early Earth Analoge.</title>
        <authorList>
            <person name="Hahn C.R."/>
            <person name="Youssef N.H."/>
            <person name="Elshahed M."/>
        </authorList>
    </citation>
    <scope>NUCLEOTIDE SEQUENCE</scope>
    <source>
        <strain evidence="7">Zod_Metabat.1151</strain>
    </source>
</reference>
<dbReference type="AlphaFoldDB" id="A0A938YX94"/>
<evidence type="ECO:0000256" key="3">
    <source>
        <dbReference type="ARBA" id="ARBA00023229"/>
    </source>
</evidence>
<proteinExistence type="inferred from homology"/>
<keyword evidence="2" id="KW-0808">Transferase</keyword>